<feature type="compositionally biased region" description="Polar residues" evidence="1">
    <location>
        <begin position="1"/>
        <end position="12"/>
    </location>
</feature>
<dbReference type="Proteomes" id="UP000831786">
    <property type="component" value="Chromosome"/>
</dbReference>
<organism evidence="2 3">
    <name type="scientific">Leucobacter allii</name>
    <dbReference type="NCBI Taxonomy" id="2932247"/>
    <lineage>
        <taxon>Bacteria</taxon>
        <taxon>Bacillati</taxon>
        <taxon>Actinomycetota</taxon>
        <taxon>Actinomycetes</taxon>
        <taxon>Micrococcales</taxon>
        <taxon>Microbacteriaceae</taxon>
        <taxon>Leucobacter</taxon>
    </lineage>
</organism>
<feature type="region of interest" description="Disordered" evidence="1">
    <location>
        <begin position="1"/>
        <end position="51"/>
    </location>
</feature>
<sequence length="51" mass="4903">MQASLLATSDTAPQHPRLHRIGDDGGVIDSDGVDSVDGGGVDSGGGVGGAQ</sequence>
<proteinExistence type="predicted"/>
<feature type="compositionally biased region" description="Low complexity" evidence="1">
    <location>
        <begin position="27"/>
        <end position="36"/>
    </location>
</feature>
<evidence type="ECO:0000313" key="3">
    <source>
        <dbReference type="Proteomes" id="UP000831786"/>
    </source>
</evidence>
<keyword evidence="3" id="KW-1185">Reference proteome</keyword>
<feature type="compositionally biased region" description="Gly residues" evidence="1">
    <location>
        <begin position="37"/>
        <end position="51"/>
    </location>
</feature>
<name>A0ABY4FNA2_9MICO</name>
<evidence type="ECO:0000256" key="1">
    <source>
        <dbReference type="SAM" id="MobiDB-lite"/>
    </source>
</evidence>
<dbReference type="EMBL" id="CP095045">
    <property type="protein sequence ID" value="UOQ57757.1"/>
    <property type="molecule type" value="Genomic_DNA"/>
</dbReference>
<dbReference type="RefSeq" id="WP_244728620.1">
    <property type="nucleotide sequence ID" value="NZ_CP095045.1"/>
</dbReference>
<accession>A0ABY4FNA2</accession>
<evidence type="ECO:0000313" key="2">
    <source>
        <dbReference type="EMBL" id="UOQ57757.1"/>
    </source>
</evidence>
<reference evidence="2 3" key="1">
    <citation type="submission" date="2022-04" db="EMBL/GenBank/DDBJ databases">
        <title>Leucobacter sp. isolated from rhizosphere of garlic.</title>
        <authorList>
            <person name="Won M."/>
            <person name="Lee C.-M."/>
            <person name="Woen H.-Y."/>
            <person name="Kwon S.-W."/>
        </authorList>
    </citation>
    <scope>NUCLEOTIDE SEQUENCE [LARGE SCALE GENOMIC DNA]</scope>
    <source>
        <strain evidence="2 3">H21R-40</strain>
    </source>
</reference>
<protein>
    <submittedName>
        <fullName evidence="2">Uncharacterized protein</fullName>
    </submittedName>
</protein>
<gene>
    <name evidence="2" type="ORF">MUN78_02620</name>
</gene>